<keyword evidence="5" id="KW-1185">Reference proteome</keyword>
<dbReference type="Gene3D" id="3.40.50.1820">
    <property type="entry name" value="alpha/beta hydrolase"/>
    <property type="match status" value="1"/>
</dbReference>
<dbReference type="GO" id="GO:0016787">
    <property type="term" value="F:hydrolase activity"/>
    <property type="evidence" value="ECO:0007669"/>
    <property type="project" value="UniProtKB-KW"/>
</dbReference>
<dbReference type="Pfam" id="PF00326">
    <property type="entry name" value="Peptidase_S9"/>
    <property type="match status" value="1"/>
</dbReference>
<feature type="domain" description="Serine aminopeptidase S33" evidence="3">
    <location>
        <begin position="65"/>
        <end position="180"/>
    </location>
</feature>
<keyword evidence="4" id="KW-0378">Hydrolase</keyword>
<sequence>MKRLICATLLALSLTGCAPVVRQHIYYPEPMPSALDWRGTEPQAVSVTTADGLTIKGWYYPARDKAKPLVVFFHGNGGNGYYAARMTAPLTQNGSGLLVADYRGYGGNPGKPSETGLRQDAKAFIDLGRTLQPGAPLYLFGHSLGGAVALDAATREDIAGVITLGTFSSLSDMAPAYARAILPDRFDNRRNVTQIKAPLLLIHGTADQTVPFSQGEALRDAATKAGTQVRFLKLDGAGHQVDFVKLAPLVWDTLQPKPN</sequence>
<evidence type="ECO:0000256" key="1">
    <source>
        <dbReference type="SAM" id="SignalP"/>
    </source>
</evidence>
<comment type="caution">
    <text evidence="4">The sequence shown here is derived from an EMBL/GenBank/DDBJ whole genome shotgun (WGS) entry which is preliminary data.</text>
</comment>
<dbReference type="PANTHER" id="PTHR12277:SF79">
    <property type="entry name" value="XAA-PRO DIPEPTIDYL-PEPTIDASE-RELATED"/>
    <property type="match status" value="1"/>
</dbReference>
<accession>A0ABT5HVX6</accession>
<feature type="signal peptide" evidence="1">
    <location>
        <begin position="1"/>
        <end position="18"/>
    </location>
</feature>
<evidence type="ECO:0000259" key="2">
    <source>
        <dbReference type="Pfam" id="PF00326"/>
    </source>
</evidence>
<dbReference type="InterPro" id="IPR001375">
    <property type="entry name" value="Peptidase_S9_cat"/>
</dbReference>
<dbReference type="Pfam" id="PF12146">
    <property type="entry name" value="Hydrolase_4"/>
    <property type="match status" value="1"/>
</dbReference>
<reference evidence="4 5" key="1">
    <citation type="submission" date="2023-01" db="EMBL/GenBank/DDBJ databases">
        <title>Novel species of the genus Asticcacaulis isolated from rivers.</title>
        <authorList>
            <person name="Lu H."/>
        </authorList>
    </citation>
    <scope>NUCLEOTIDE SEQUENCE [LARGE SCALE GENOMIC DNA]</scope>
    <source>
        <strain evidence="4 5">BYS171W</strain>
    </source>
</reference>
<organism evidence="4 5">
    <name type="scientific">Asticcacaulis aquaticus</name>
    <dbReference type="NCBI Taxonomy" id="2984212"/>
    <lineage>
        <taxon>Bacteria</taxon>
        <taxon>Pseudomonadati</taxon>
        <taxon>Pseudomonadota</taxon>
        <taxon>Alphaproteobacteria</taxon>
        <taxon>Caulobacterales</taxon>
        <taxon>Caulobacteraceae</taxon>
        <taxon>Asticcacaulis</taxon>
    </lineage>
</organism>
<dbReference type="SUPFAM" id="SSF53474">
    <property type="entry name" value="alpha/beta-Hydrolases"/>
    <property type="match status" value="1"/>
</dbReference>
<dbReference type="InterPro" id="IPR022742">
    <property type="entry name" value="Hydrolase_4"/>
</dbReference>
<dbReference type="RefSeq" id="WP_272748055.1">
    <property type="nucleotide sequence ID" value="NZ_JAQQKX010000007.1"/>
</dbReference>
<name>A0ABT5HVX6_9CAUL</name>
<protein>
    <submittedName>
        <fullName evidence="4">Alpha/beta fold hydrolase</fullName>
    </submittedName>
</protein>
<keyword evidence="1" id="KW-0732">Signal</keyword>
<evidence type="ECO:0000313" key="5">
    <source>
        <dbReference type="Proteomes" id="UP001214854"/>
    </source>
</evidence>
<feature type="chain" id="PRO_5046664662" evidence="1">
    <location>
        <begin position="19"/>
        <end position="259"/>
    </location>
</feature>
<evidence type="ECO:0000313" key="4">
    <source>
        <dbReference type="EMBL" id="MDC7683586.1"/>
    </source>
</evidence>
<dbReference type="Proteomes" id="UP001214854">
    <property type="component" value="Unassembled WGS sequence"/>
</dbReference>
<feature type="domain" description="Peptidase S9 prolyl oligopeptidase catalytic" evidence="2">
    <location>
        <begin position="187"/>
        <end position="241"/>
    </location>
</feature>
<dbReference type="InterPro" id="IPR029058">
    <property type="entry name" value="AB_hydrolase_fold"/>
</dbReference>
<gene>
    <name evidence="4" type="ORF">PQU92_09880</name>
</gene>
<dbReference type="PROSITE" id="PS51257">
    <property type="entry name" value="PROKAR_LIPOPROTEIN"/>
    <property type="match status" value="1"/>
</dbReference>
<dbReference type="PANTHER" id="PTHR12277">
    <property type="entry name" value="ALPHA/BETA HYDROLASE DOMAIN-CONTAINING PROTEIN"/>
    <property type="match status" value="1"/>
</dbReference>
<dbReference type="EMBL" id="JAQQKX010000007">
    <property type="protein sequence ID" value="MDC7683586.1"/>
    <property type="molecule type" value="Genomic_DNA"/>
</dbReference>
<proteinExistence type="predicted"/>
<evidence type="ECO:0000259" key="3">
    <source>
        <dbReference type="Pfam" id="PF12146"/>
    </source>
</evidence>